<proteinExistence type="predicted"/>
<organism evidence="1 2">
    <name type="scientific">Brachionus plicatilis</name>
    <name type="common">Marine rotifer</name>
    <name type="synonym">Brachionus muelleri</name>
    <dbReference type="NCBI Taxonomy" id="10195"/>
    <lineage>
        <taxon>Eukaryota</taxon>
        <taxon>Metazoa</taxon>
        <taxon>Spiralia</taxon>
        <taxon>Gnathifera</taxon>
        <taxon>Rotifera</taxon>
        <taxon>Eurotatoria</taxon>
        <taxon>Monogononta</taxon>
        <taxon>Pseudotrocha</taxon>
        <taxon>Ploima</taxon>
        <taxon>Brachionidae</taxon>
        <taxon>Brachionus</taxon>
    </lineage>
</organism>
<comment type="caution">
    <text evidence="1">The sequence shown here is derived from an EMBL/GenBank/DDBJ whole genome shotgun (WGS) entry which is preliminary data.</text>
</comment>
<evidence type="ECO:0000313" key="1">
    <source>
        <dbReference type="EMBL" id="RMZ99125.1"/>
    </source>
</evidence>
<protein>
    <submittedName>
        <fullName evidence="1">Uncharacterized protein</fullName>
    </submittedName>
</protein>
<evidence type="ECO:0000313" key="2">
    <source>
        <dbReference type="Proteomes" id="UP000276133"/>
    </source>
</evidence>
<dbReference type="EMBL" id="REGN01010400">
    <property type="protein sequence ID" value="RMZ99125.1"/>
    <property type="molecule type" value="Genomic_DNA"/>
</dbReference>
<gene>
    <name evidence="1" type="ORF">BpHYR1_043226</name>
</gene>
<dbReference type="Proteomes" id="UP000276133">
    <property type="component" value="Unassembled WGS sequence"/>
</dbReference>
<keyword evidence="2" id="KW-1185">Reference proteome</keyword>
<dbReference type="AlphaFoldDB" id="A0A3M7PJ25"/>
<reference evidence="1 2" key="1">
    <citation type="journal article" date="2018" name="Sci. Rep.">
        <title>Genomic signatures of local adaptation to the degree of environmental predictability in rotifers.</title>
        <authorList>
            <person name="Franch-Gras L."/>
            <person name="Hahn C."/>
            <person name="Garcia-Roger E.M."/>
            <person name="Carmona M.J."/>
            <person name="Serra M."/>
            <person name="Gomez A."/>
        </authorList>
    </citation>
    <scope>NUCLEOTIDE SEQUENCE [LARGE SCALE GENOMIC DNA]</scope>
    <source>
        <strain evidence="1">HYR1</strain>
    </source>
</reference>
<sequence length="90" mass="10521">MPASIRLEHEFLINRIVTLWNSLPNSVIEVETLNKFKARLDEWFQNEWKLLKLLIIENCIQHLQNFFHCHVHVSCAELAVPASSIAGRQQ</sequence>
<accession>A0A3M7PJ25</accession>
<name>A0A3M7PJ25_BRAPC</name>